<evidence type="ECO:0000256" key="2">
    <source>
        <dbReference type="ARBA" id="ARBA00007886"/>
    </source>
</evidence>
<dbReference type="PANTHER" id="PTHR35789:SF1">
    <property type="entry name" value="SPORE GERMINATION PROTEIN B3"/>
    <property type="match status" value="1"/>
</dbReference>
<dbReference type="NCBIfam" id="TIGR02887">
    <property type="entry name" value="spore_ger_x_C"/>
    <property type="match status" value="1"/>
</dbReference>
<dbReference type="InterPro" id="IPR057336">
    <property type="entry name" value="GerAC_N"/>
</dbReference>
<dbReference type="GO" id="GO:0009847">
    <property type="term" value="P:spore germination"/>
    <property type="evidence" value="ECO:0007669"/>
    <property type="project" value="InterPro"/>
</dbReference>
<evidence type="ECO:0000256" key="7">
    <source>
        <dbReference type="ARBA" id="ARBA00023288"/>
    </source>
</evidence>
<keyword evidence="3" id="KW-0309">Germination</keyword>
<dbReference type="Gene3D" id="3.30.300.210">
    <property type="entry name" value="Nutrient germinant receptor protein C, domain 3"/>
    <property type="match status" value="1"/>
</dbReference>
<evidence type="ECO:0008006" key="13">
    <source>
        <dbReference type="Google" id="ProtNLM"/>
    </source>
</evidence>
<name>A0A168VSM0_9BACL</name>
<keyword evidence="4 8" id="KW-0732">Signal</keyword>
<keyword evidence="12" id="KW-1185">Reference proteome</keyword>
<keyword evidence="6" id="KW-0564">Palmitate</keyword>
<dbReference type="Gene3D" id="6.20.190.10">
    <property type="entry name" value="Nutrient germinant receptor protein C, domain 1"/>
    <property type="match status" value="1"/>
</dbReference>
<protein>
    <recommendedName>
        <fullName evidence="13">Ger(X)C family spore germination protein</fullName>
    </recommendedName>
</protein>
<proteinExistence type="inferred from homology"/>
<comment type="subcellular location">
    <subcellularLocation>
        <location evidence="1">Membrane</location>
        <topology evidence="1">Lipid-anchor</topology>
    </subcellularLocation>
</comment>
<evidence type="ECO:0000259" key="10">
    <source>
        <dbReference type="Pfam" id="PF25198"/>
    </source>
</evidence>
<evidence type="ECO:0000256" key="6">
    <source>
        <dbReference type="ARBA" id="ARBA00023139"/>
    </source>
</evidence>
<sequence>MQKLIKYMVASSLLFLSGCWDHAELTEYVFVQSLAIDQKKDGRIKLTTQFYKPAPKIASAGGGGESYFELETEAKSVFDAIRDVTIHLGRKANWGHVRFIVISEKVARKQYLGSVLDFFFRDHEPRLLTGVAVTEGSAADYLKEKPHVENTVSEQLNEVTKTGSKFSAKTYPANLFTIGKQLHSEVDTVYVPYLKKENAKENSIFVDGLSLFQGGKLKTIISNKETKSLMLALNDFQFGIISITCKGSKLQESFEITESHTNSSLEIKKGVVHYSLQPKLQASIGELECSKVETKHQLEVLHKKLEKQVNHNLMALLKQSQKKNIDIIGLGNHIYRSNPREWQRMKKEKVPYYKDAVFHVKSEVNILNTGTDISKPFHKKY</sequence>
<feature type="signal peptide" evidence="8">
    <location>
        <begin position="1"/>
        <end position="22"/>
    </location>
</feature>
<dbReference type="AlphaFoldDB" id="A0A168VSM0"/>
<feature type="chain" id="PRO_5038420648" description="Ger(X)C family spore germination protein" evidence="8">
    <location>
        <begin position="23"/>
        <end position="381"/>
    </location>
</feature>
<evidence type="ECO:0000313" key="11">
    <source>
        <dbReference type="EMBL" id="ANC75899.1"/>
    </source>
</evidence>
<dbReference type="InterPro" id="IPR008844">
    <property type="entry name" value="Spore_GerAC-like"/>
</dbReference>
<dbReference type="GO" id="GO:0016020">
    <property type="term" value="C:membrane"/>
    <property type="evidence" value="ECO:0007669"/>
    <property type="project" value="UniProtKB-SubCell"/>
</dbReference>
<reference evidence="11 12" key="1">
    <citation type="submission" date="2016-04" db="EMBL/GenBank/DDBJ databases">
        <title>Complete genome sequence of Fictibacillus phosphorivorans G25-29, a strain toxic to nematodes.</title>
        <authorList>
            <person name="Zheng Z."/>
        </authorList>
    </citation>
    <scope>NUCLEOTIDE SEQUENCE [LARGE SCALE GENOMIC DNA]</scope>
    <source>
        <strain evidence="11 12">G25-29</strain>
    </source>
</reference>
<evidence type="ECO:0000256" key="1">
    <source>
        <dbReference type="ARBA" id="ARBA00004635"/>
    </source>
</evidence>
<dbReference type="Proteomes" id="UP000076623">
    <property type="component" value="Chromosome"/>
</dbReference>
<dbReference type="KEGG" id="fpn:ABE65_003340"/>
<gene>
    <name evidence="11" type="ORF">ABE65_003340</name>
</gene>
<evidence type="ECO:0000259" key="9">
    <source>
        <dbReference type="Pfam" id="PF05504"/>
    </source>
</evidence>
<organism evidence="11 12">
    <name type="scientific">Fictibacillus phosphorivorans</name>
    <dbReference type="NCBI Taxonomy" id="1221500"/>
    <lineage>
        <taxon>Bacteria</taxon>
        <taxon>Bacillati</taxon>
        <taxon>Bacillota</taxon>
        <taxon>Bacilli</taxon>
        <taxon>Bacillales</taxon>
        <taxon>Fictibacillaceae</taxon>
        <taxon>Fictibacillus</taxon>
    </lineage>
</organism>
<evidence type="ECO:0000313" key="12">
    <source>
        <dbReference type="Proteomes" id="UP000076623"/>
    </source>
</evidence>
<keyword evidence="5" id="KW-0472">Membrane</keyword>
<dbReference type="EMBL" id="CP015378">
    <property type="protein sequence ID" value="ANC75899.1"/>
    <property type="molecule type" value="Genomic_DNA"/>
</dbReference>
<dbReference type="InterPro" id="IPR038501">
    <property type="entry name" value="Spore_GerAC_C_sf"/>
</dbReference>
<dbReference type="Pfam" id="PF05504">
    <property type="entry name" value="Spore_GerAC"/>
    <property type="match status" value="1"/>
</dbReference>
<dbReference type="RefSeq" id="WP_066391302.1">
    <property type="nucleotide sequence ID" value="NZ_CP015378.1"/>
</dbReference>
<evidence type="ECO:0000256" key="5">
    <source>
        <dbReference type="ARBA" id="ARBA00023136"/>
    </source>
</evidence>
<dbReference type="PROSITE" id="PS51257">
    <property type="entry name" value="PROKAR_LIPOPROTEIN"/>
    <property type="match status" value="1"/>
</dbReference>
<feature type="domain" description="Spore germination protein N-terminal" evidence="10">
    <location>
        <begin position="21"/>
        <end position="195"/>
    </location>
</feature>
<dbReference type="PANTHER" id="PTHR35789">
    <property type="entry name" value="SPORE GERMINATION PROTEIN B3"/>
    <property type="match status" value="1"/>
</dbReference>
<keyword evidence="7" id="KW-0449">Lipoprotein</keyword>
<comment type="similarity">
    <text evidence="2">Belongs to the GerABKC lipoprotein family.</text>
</comment>
<feature type="domain" description="Spore germination GerAC-like C-terminal" evidence="9">
    <location>
        <begin position="207"/>
        <end position="370"/>
    </location>
</feature>
<evidence type="ECO:0000256" key="4">
    <source>
        <dbReference type="ARBA" id="ARBA00022729"/>
    </source>
</evidence>
<accession>A0A168VSM0</accession>
<dbReference type="STRING" id="1221500.ABE65_003340"/>
<evidence type="ECO:0000256" key="3">
    <source>
        <dbReference type="ARBA" id="ARBA00022544"/>
    </source>
</evidence>
<dbReference type="Pfam" id="PF25198">
    <property type="entry name" value="Spore_GerAC_N"/>
    <property type="match status" value="1"/>
</dbReference>
<dbReference type="InterPro" id="IPR046953">
    <property type="entry name" value="Spore_GerAC-like_C"/>
</dbReference>
<evidence type="ECO:0000256" key="8">
    <source>
        <dbReference type="SAM" id="SignalP"/>
    </source>
</evidence>